<reference evidence="4" key="1">
    <citation type="submission" date="2018-07" db="EMBL/GenBank/DDBJ databases">
        <authorList>
            <person name="Safronova V.I."/>
            <person name="Chirak E.R."/>
            <person name="Sazanova A.L."/>
        </authorList>
    </citation>
    <scope>NUCLEOTIDE SEQUENCE [LARGE SCALE GENOMIC DNA]</scope>
    <source>
        <strain evidence="4">RCAM04685</strain>
    </source>
</reference>
<sequence length="405" mass="43999">MRLRSLFMVLAAALLLLATGGPVSLAQNAPPPNRSLFNLFWQIPERQAAQPRQPPRQRVAPVVRRASGPVIVRDDPVIPKVDVAHHIVVMGDSLANLVAGGLDEALNDRPDVAVVHKAKPDSGLVRSDFYDWPKAVNDLLASDQKITVAVMMLGLNDRQSLREGDAVLEPLSERWLQLYRDKVDAIAAAFAAKRIPLIWIGEPPMQNARLSADLAIFNDIYRQRVERAGGQYVDLWGAYVDAENRYTAMGPDVTGQTTRLRLGDGIHFTKAGARKAAHFVDVLLRRMIEQRPSEESVIALPTAPSTGAPTDLALQPGGVERLIDNMVRGLPELSGLAPALQSKPLAGPIQPLTGPAATGDKALLASIPDARGRGEQASQLDRVFGDGVASDPKPGRIDDYRWPRE</sequence>
<dbReference type="Gene3D" id="3.40.50.1110">
    <property type="entry name" value="SGNH hydrolase"/>
    <property type="match status" value="1"/>
</dbReference>
<dbReference type="GO" id="GO:0016788">
    <property type="term" value="F:hydrolase activity, acting on ester bonds"/>
    <property type="evidence" value="ECO:0007669"/>
    <property type="project" value="UniProtKB-ARBA"/>
</dbReference>
<dbReference type="EMBL" id="QQTP01000002">
    <property type="protein sequence ID" value="RDJ28221.1"/>
    <property type="molecule type" value="Genomic_DNA"/>
</dbReference>
<name>A0A370LAJ3_9HYPH</name>
<evidence type="ECO:0000313" key="4">
    <source>
        <dbReference type="Proteomes" id="UP000255207"/>
    </source>
</evidence>
<feature type="chain" id="PRO_5030068543" evidence="2">
    <location>
        <begin position="27"/>
        <end position="405"/>
    </location>
</feature>
<dbReference type="OrthoDB" id="9805649at2"/>
<feature type="region of interest" description="Disordered" evidence="1">
    <location>
        <begin position="363"/>
        <end position="405"/>
    </location>
</feature>
<proteinExistence type="predicted"/>
<dbReference type="RefSeq" id="WP_114828346.1">
    <property type="nucleotide sequence ID" value="NZ_QQTO01000037.1"/>
</dbReference>
<comment type="caution">
    <text evidence="3">The sequence shown here is derived from an EMBL/GenBank/DDBJ whole genome shotgun (WGS) entry which is preliminary data.</text>
</comment>
<evidence type="ECO:0000256" key="2">
    <source>
        <dbReference type="SAM" id="SignalP"/>
    </source>
</evidence>
<gene>
    <name evidence="3" type="ORF">DWE98_06450</name>
</gene>
<protein>
    <submittedName>
        <fullName evidence="3">DUF459 domain-containing protein</fullName>
    </submittedName>
</protein>
<feature type="signal peptide" evidence="2">
    <location>
        <begin position="1"/>
        <end position="26"/>
    </location>
</feature>
<dbReference type="AlphaFoldDB" id="A0A370LAJ3"/>
<keyword evidence="2" id="KW-0732">Signal</keyword>
<evidence type="ECO:0000313" key="3">
    <source>
        <dbReference type="EMBL" id="RDJ28221.1"/>
    </source>
</evidence>
<accession>A0A370LAJ3</accession>
<feature type="compositionally biased region" description="Basic and acidic residues" evidence="1">
    <location>
        <begin position="393"/>
        <end position="405"/>
    </location>
</feature>
<organism evidence="3 4">
    <name type="scientific">Bosea caraganae</name>
    <dbReference type="NCBI Taxonomy" id="2763117"/>
    <lineage>
        <taxon>Bacteria</taxon>
        <taxon>Pseudomonadati</taxon>
        <taxon>Pseudomonadota</taxon>
        <taxon>Alphaproteobacteria</taxon>
        <taxon>Hyphomicrobiales</taxon>
        <taxon>Boseaceae</taxon>
        <taxon>Bosea</taxon>
    </lineage>
</organism>
<dbReference type="SUPFAM" id="SSF52266">
    <property type="entry name" value="SGNH hydrolase"/>
    <property type="match status" value="1"/>
</dbReference>
<dbReference type="InterPro" id="IPR007407">
    <property type="entry name" value="DUF459"/>
</dbReference>
<dbReference type="Proteomes" id="UP000255207">
    <property type="component" value="Unassembled WGS sequence"/>
</dbReference>
<keyword evidence="4" id="KW-1185">Reference proteome</keyword>
<dbReference type="InterPro" id="IPR036514">
    <property type="entry name" value="SGNH_hydro_sf"/>
</dbReference>
<dbReference type="Pfam" id="PF04311">
    <property type="entry name" value="DUF459"/>
    <property type="match status" value="1"/>
</dbReference>
<evidence type="ECO:0000256" key="1">
    <source>
        <dbReference type="SAM" id="MobiDB-lite"/>
    </source>
</evidence>
<dbReference type="CDD" id="cd01829">
    <property type="entry name" value="SGNH_hydrolase_peri2"/>
    <property type="match status" value="1"/>
</dbReference>